<evidence type="ECO:0000256" key="6">
    <source>
        <dbReference type="ARBA" id="ARBA00023306"/>
    </source>
</evidence>
<evidence type="ECO:0000256" key="3">
    <source>
        <dbReference type="ARBA" id="ARBA00022618"/>
    </source>
</evidence>
<dbReference type="GO" id="GO:0030428">
    <property type="term" value="C:cell septum"/>
    <property type="evidence" value="ECO:0007669"/>
    <property type="project" value="UniProtKB-SubCell"/>
</dbReference>
<keyword evidence="5" id="KW-0717">Septation</keyword>
<dbReference type="InterPro" id="IPR038658">
    <property type="entry name" value="SsgB_sf"/>
</dbReference>
<evidence type="ECO:0000313" key="8">
    <source>
        <dbReference type="Proteomes" id="UP000266906"/>
    </source>
</evidence>
<evidence type="ECO:0000256" key="1">
    <source>
        <dbReference type="ARBA" id="ARBA00004431"/>
    </source>
</evidence>
<keyword evidence="6" id="KW-0131">Cell cycle</keyword>
<keyword evidence="4" id="KW-0749">Sporulation</keyword>
<evidence type="ECO:0000256" key="4">
    <source>
        <dbReference type="ARBA" id="ARBA00022969"/>
    </source>
</evidence>
<proteinExistence type="inferred from homology"/>
<dbReference type="Gene3D" id="2.30.31.20">
    <property type="entry name" value="Sporulation-specific cell division protein SsgB"/>
    <property type="match status" value="1"/>
</dbReference>
<reference evidence="7 8" key="1">
    <citation type="submission" date="2018-11" db="EMBL/GenBank/DDBJ databases">
        <title>Sequencing the genomes of 1000 actinobacteria strains.</title>
        <authorList>
            <person name="Klenk H.-P."/>
        </authorList>
    </citation>
    <scope>NUCLEOTIDE SEQUENCE [LARGE SCALE GENOMIC DNA]</scope>
    <source>
        <strain evidence="7 8">DSM 44781</strain>
    </source>
</reference>
<dbReference type="EMBL" id="RKQG01000001">
    <property type="protein sequence ID" value="RPE37172.1"/>
    <property type="molecule type" value="Genomic_DNA"/>
</dbReference>
<comment type="caution">
    <text evidence="7">The sequence shown here is derived from an EMBL/GenBank/DDBJ whole genome shotgun (WGS) entry which is preliminary data.</text>
</comment>
<comment type="similarity">
    <text evidence="2">Belongs to the SsgA family.</text>
</comment>
<dbReference type="AlphaFoldDB" id="A0A3N4RV08"/>
<sequence length="131" mass="14217">MSLFAVRPIVVQLPHSPVPDLGVEAELRYSPQDPFAVCLAFPDTDGPLEWYFGRELLEQGLHRPAGDGDVHVEPGSADAVLVTLGNKTWRSTVSIHGNDIAAFLAEAHALIPAGTEHLHLDLDTLIHDLLN</sequence>
<keyword evidence="8" id="KW-1185">Reference proteome</keyword>
<evidence type="ECO:0000313" key="7">
    <source>
        <dbReference type="EMBL" id="RPE37172.1"/>
    </source>
</evidence>
<organism evidence="7 8">
    <name type="scientific">Kitasatospora cineracea</name>
    <dbReference type="NCBI Taxonomy" id="88074"/>
    <lineage>
        <taxon>Bacteria</taxon>
        <taxon>Bacillati</taxon>
        <taxon>Actinomycetota</taxon>
        <taxon>Actinomycetes</taxon>
        <taxon>Kitasatosporales</taxon>
        <taxon>Streptomycetaceae</taxon>
        <taxon>Kitasatospora</taxon>
    </lineage>
</organism>
<protein>
    <submittedName>
        <fullName evidence="7">Sporulation and cell division protein SsgA</fullName>
    </submittedName>
</protein>
<evidence type="ECO:0000256" key="5">
    <source>
        <dbReference type="ARBA" id="ARBA00023210"/>
    </source>
</evidence>
<dbReference type="Pfam" id="PF04686">
    <property type="entry name" value="SsgA"/>
    <property type="match status" value="1"/>
</dbReference>
<keyword evidence="3 7" id="KW-0132">Cell division</keyword>
<evidence type="ECO:0000256" key="2">
    <source>
        <dbReference type="ARBA" id="ARBA00009323"/>
    </source>
</evidence>
<dbReference type="GO" id="GO:0000917">
    <property type="term" value="P:division septum assembly"/>
    <property type="evidence" value="ECO:0007669"/>
    <property type="project" value="UniProtKB-KW"/>
</dbReference>
<accession>A0A3N4RV08</accession>
<comment type="subcellular location">
    <subcellularLocation>
        <location evidence="1">Cell septum</location>
    </subcellularLocation>
</comment>
<name>A0A3N4RV08_9ACTN</name>
<dbReference type="Proteomes" id="UP000266906">
    <property type="component" value="Unassembled WGS sequence"/>
</dbReference>
<dbReference type="RefSeq" id="WP_123819937.1">
    <property type="nucleotide sequence ID" value="NZ_JBEYIY010000074.1"/>
</dbReference>
<dbReference type="InterPro" id="IPR006776">
    <property type="entry name" value="SsgB"/>
</dbReference>
<dbReference type="GO" id="GO:0030435">
    <property type="term" value="P:sporulation resulting in formation of a cellular spore"/>
    <property type="evidence" value="ECO:0007669"/>
    <property type="project" value="UniProtKB-KW"/>
</dbReference>
<gene>
    <name evidence="7" type="ORF">EDD38_5573</name>
</gene>